<accession>A0AAN6RGQ7</accession>
<sequence length="291" mass="32410">MQPSPLANPLATVAQLETSGSRLDGIPPHMENSVRFAGAQLTQAAGVLLRLPQEVIAQALVVFMRFLVGPEGGSLAEFGAEQVSAASIYLTTKLSPYPKSPRSIINVYAYLSTLPSLTPTLEQLQEGKAERYYVSEGTYQNRRILLFEVEQRILKTVGFNVHVSLPYTLCITYLQALDLFSHPRASELAKRATAYLNTALLSPQMLYLTHQPSSLATAAIYLAAKEVNIKLPEVEWWEVFDTDREELGFLVVGMLSVESFAEEERMKWEGRRVPLSVEELEAEMKRENGSD</sequence>
<dbReference type="PANTHER" id="PTHR10026">
    <property type="entry name" value="CYCLIN"/>
    <property type="match status" value="1"/>
</dbReference>
<dbReference type="GO" id="GO:0006357">
    <property type="term" value="P:regulation of transcription by RNA polymerase II"/>
    <property type="evidence" value="ECO:0007669"/>
    <property type="project" value="InterPro"/>
</dbReference>
<dbReference type="InterPro" id="IPR043198">
    <property type="entry name" value="Cyclin/Ssn8"/>
</dbReference>
<keyword evidence="2" id="KW-1185">Reference proteome</keyword>
<gene>
    <name evidence="1" type="ORF">GRF29_112g1373444</name>
</gene>
<evidence type="ECO:0000313" key="2">
    <source>
        <dbReference type="Proteomes" id="UP001280581"/>
    </source>
</evidence>
<evidence type="ECO:0000313" key="1">
    <source>
        <dbReference type="EMBL" id="KAK3203453.1"/>
    </source>
</evidence>
<dbReference type="GO" id="GO:0016538">
    <property type="term" value="F:cyclin-dependent protein serine/threonine kinase regulator activity"/>
    <property type="evidence" value="ECO:0007669"/>
    <property type="project" value="InterPro"/>
</dbReference>
<dbReference type="FunFam" id="1.10.472.10:FF:000126">
    <property type="entry name" value="Cyclin domain protein"/>
    <property type="match status" value="1"/>
</dbReference>
<evidence type="ECO:0008006" key="3">
    <source>
        <dbReference type="Google" id="ProtNLM"/>
    </source>
</evidence>
<dbReference type="SUPFAM" id="SSF47954">
    <property type="entry name" value="Cyclin-like"/>
    <property type="match status" value="2"/>
</dbReference>
<dbReference type="Gene3D" id="1.10.472.10">
    <property type="entry name" value="Cyclin-like"/>
    <property type="match status" value="2"/>
</dbReference>
<reference evidence="1 2" key="1">
    <citation type="submission" date="2021-02" db="EMBL/GenBank/DDBJ databases">
        <title>Genome assembly of Pseudopithomyces chartarum.</title>
        <authorList>
            <person name="Jauregui R."/>
            <person name="Singh J."/>
            <person name="Voisey C."/>
        </authorList>
    </citation>
    <scope>NUCLEOTIDE SEQUENCE [LARGE SCALE GENOMIC DNA]</scope>
    <source>
        <strain evidence="1 2">AGR01</strain>
    </source>
</reference>
<protein>
    <recommendedName>
        <fullName evidence="3">Cyclin-L2</fullName>
    </recommendedName>
</protein>
<organism evidence="1 2">
    <name type="scientific">Pseudopithomyces chartarum</name>
    <dbReference type="NCBI Taxonomy" id="1892770"/>
    <lineage>
        <taxon>Eukaryota</taxon>
        <taxon>Fungi</taxon>
        <taxon>Dikarya</taxon>
        <taxon>Ascomycota</taxon>
        <taxon>Pezizomycotina</taxon>
        <taxon>Dothideomycetes</taxon>
        <taxon>Pleosporomycetidae</taxon>
        <taxon>Pleosporales</taxon>
        <taxon>Massarineae</taxon>
        <taxon>Didymosphaeriaceae</taxon>
        <taxon>Pseudopithomyces</taxon>
    </lineage>
</organism>
<dbReference type="InterPro" id="IPR036915">
    <property type="entry name" value="Cyclin-like_sf"/>
</dbReference>
<dbReference type="PIRSF" id="PIRSF036580">
    <property type="entry name" value="Cyclin_L"/>
    <property type="match status" value="1"/>
</dbReference>
<dbReference type="Proteomes" id="UP001280581">
    <property type="component" value="Unassembled WGS sequence"/>
</dbReference>
<dbReference type="EMBL" id="WVTA01000011">
    <property type="protein sequence ID" value="KAK3203453.1"/>
    <property type="molecule type" value="Genomic_DNA"/>
</dbReference>
<dbReference type="AlphaFoldDB" id="A0AAN6RGQ7"/>
<proteinExistence type="predicted"/>
<comment type="caution">
    <text evidence="1">The sequence shown here is derived from an EMBL/GenBank/DDBJ whole genome shotgun (WGS) entry which is preliminary data.</text>
</comment>
<name>A0AAN6RGQ7_9PLEO</name>